<dbReference type="InterPro" id="IPR011659">
    <property type="entry name" value="WD40"/>
</dbReference>
<protein>
    <submittedName>
        <fullName evidence="5">S9 family peptidase</fullName>
    </submittedName>
</protein>
<feature type="compositionally biased region" description="Acidic residues" evidence="3">
    <location>
        <begin position="97"/>
        <end position="124"/>
    </location>
</feature>
<dbReference type="SUPFAM" id="SSF53474">
    <property type="entry name" value="alpha/beta-Hydrolases"/>
    <property type="match status" value="1"/>
</dbReference>
<dbReference type="PANTHER" id="PTHR42776:SF27">
    <property type="entry name" value="DIPEPTIDYL PEPTIDASE FAMILY MEMBER 6"/>
    <property type="match status" value="1"/>
</dbReference>
<evidence type="ECO:0000256" key="1">
    <source>
        <dbReference type="ARBA" id="ARBA00022801"/>
    </source>
</evidence>
<organism evidence="5 6">
    <name type="scientific">Halosimplex aquaticum</name>
    <dbReference type="NCBI Taxonomy" id="3026162"/>
    <lineage>
        <taxon>Archaea</taxon>
        <taxon>Methanobacteriati</taxon>
        <taxon>Methanobacteriota</taxon>
        <taxon>Stenosarchaea group</taxon>
        <taxon>Halobacteria</taxon>
        <taxon>Halobacteriales</taxon>
        <taxon>Haloarculaceae</taxon>
        <taxon>Halosimplex</taxon>
    </lineage>
</organism>
<evidence type="ECO:0000259" key="4">
    <source>
        <dbReference type="Pfam" id="PF00326"/>
    </source>
</evidence>
<dbReference type="AlphaFoldDB" id="A0ABD5Y7G0"/>
<dbReference type="RefSeq" id="WP_274322721.1">
    <property type="nucleotide sequence ID" value="NZ_CP118158.1"/>
</dbReference>
<dbReference type="GO" id="GO:0008233">
    <property type="term" value="F:peptidase activity"/>
    <property type="evidence" value="ECO:0007669"/>
    <property type="project" value="UniProtKB-ARBA"/>
</dbReference>
<dbReference type="InterPro" id="IPR001375">
    <property type="entry name" value="Peptidase_S9_cat"/>
</dbReference>
<gene>
    <name evidence="5" type="ORF">ACFQMA_17610</name>
</gene>
<dbReference type="SUPFAM" id="SSF82171">
    <property type="entry name" value="DPP6 N-terminal domain-like"/>
    <property type="match status" value="1"/>
</dbReference>
<evidence type="ECO:0000256" key="3">
    <source>
        <dbReference type="SAM" id="MobiDB-lite"/>
    </source>
</evidence>
<proteinExistence type="predicted"/>
<dbReference type="InterPro" id="IPR011042">
    <property type="entry name" value="6-blade_b-propeller_TolB-like"/>
</dbReference>
<sequence length="719" mass="79534">MDELPADAIYDRTRPGELAVSPDGDRVAFAASEADSDEDERLQSVFVVPADGSRDPHRLTRASGAWNVEWSPDGSKLGVVMVRDEDIALRVGRDDANADESDGGSDTDGDGDGEEDDADGENGDGESHGNGGDEPKPQVWVYDLELGGDARQVTDREKGVRDFDWGPEGERIVVSARDPTDEEREYLEQRREDGPIETERLQHKIDGQGWLDTVTTYLFVVDVESSEERRLDDAYGGGILGGLAGLQPAWHPGGERIAFCSYQGDDPDDTYVQHVYLVDAETGDLDRLTEEGSSATAPTWSPDGERLSFLSRDPANWYAPIDVAVADVDAGEYSIVTDDLDRTMGIFGGGPVWLDDDRLVTAIADEGWTRFAEIDADGGHRRVFDRQPRDETHRQFDADGGTVAVVRSHPAEGTDVYAMDAADLDAGSDDPDPRRRLTALDTDLLEEYDHPETARLTFESDDGTEIEGIAYHPPTFDPENPSPRPTLLWIHGGPMAYDQPQFDFEASFWTSRGYLVYEVNYRGSTSYGRDFCEALKGAWNTLEVEDLLAGTEDLVERGWADPDRLFVGGFSQGGVNTAYVLTRTDRFAAGLAEHGVYDLRSAFGTDDSHKWFEHDFGLPWENPEAYDAASSITDVHQIETPLLLTAGENDWRCPPTQSEQLYRSLRKRGVESKLVVYPDEHHNVGDPDRAVHRLETLDEWVARFDPERDAPDGTDGGAE</sequence>
<dbReference type="Pfam" id="PF00326">
    <property type="entry name" value="Peptidase_S9"/>
    <property type="match status" value="1"/>
</dbReference>
<evidence type="ECO:0000256" key="2">
    <source>
        <dbReference type="ARBA" id="ARBA00022825"/>
    </source>
</evidence>
<feature type="compositionally biased region" description="Basic and acidic residues" evidence="3">
    <location>
        <begin position="125"/>
        <end position="136"/>
    </location>
</feature>
<dbReference type="Gene3D" id="2.120.10.30">
    <property type="entry name" value="TolB, C-terminal domain"/>
    <property type="match status" value="2"/>
</dbReference>
<dbReference type="PANTHER" id="PTHR42776">
    <property type="entry name" value="SERINE PEPTIDASE S9 FAMILY MEMBER"/>
    <property type="match status" value="1"/>
</dbReference>
<keyword evidence="1" id="KW-0378">Hydrolase</keyword>
<dbReference type="Gene3D" id="3.40.50.1820">
    <property type="entry name" value="alpha/beta hydrolase"/>
    <property type="match status" value="1"/>
</dbReference>
<dbReference type="Proteomes" id="UP001596432">
    <property type="component" value="Unassembled WGS sequence"/>
</dbReference>
<evidence type="ECO:0000313" key="5">
    <source>
        <dbReference type="EMBL" id="MFC7141641.1"/>
    </source>
</evidence>
<dbReference type="EMBL" id="JBHTAS010000001">
    <property type="protein sequence ID" value="MFC7141641.1"/>
    <property type="molecule type" value="Genomic_DNA"/>
</dbReference>
<keyword evidence="2" id="KW-0720">Serine protease</keyword>
<dbReference type="InterPro" id="IPR029058">
    <property type="entry name" value="AB_hydrolase_fold"/>
</dbReference>
<name>A0ABD5Y7G0_9EURY</name>
<accession>A0ABD5Y7G0</accession>
<feature type="domain" description="Peptidase S9 prolyl oligopeptidase catalytic" evidence="4">
    <location>
        <begin position="500"/>
        <end position="703"/>
    </location>
</feature>
<feature type="region of interest" description="Disordered" evidence="3">
    <location>
        <begin position="1"/>
        <end position="25"/>
    </location>
</feature>
<reference evidence="5 6" key="1">
    <citation type="journal article" date="2019" name="Int. J. Syst. Evol. Microbiol.">
        <title>The Global Catalogue of Microorganisms (GCM) 10K type strain sequencing project: providing services to taxonomists for standard genome sequencing and annotation.</title>
        <authorList>
            <consortium name="The Broad Institute Genomics Platform"/>
            <consortium name="The Broad Institute Genome Sequencing Center for Infectious Disease"/>
            <person name="Wu L."/>
            <person name="Ma J."/>
        </authorList>
    </citation>
    <scope>NUCLEOTIDE SEQUENCE [LARGE SCALE GENOMIC DNA]</scope>
    <source>
        <strain evidence="5 6">XZYJT29</strain>
    </source>
</reference>
<keyword evidence="6" id="KW-1185">Reference proteome</keyword>
<keyword evidence="2" id="KW-0645">Protease</keyword>
<dbReference type="Pfam" id="PF07676">
    <property type="entry name" value="PD40"/>
    <property type="match status" value="1"/>
</dbReference>
<dbReference type="GeneID" id="78821960"/>
<evidence type="ECO:0000313" key="6">
    <source>
        <dbReference type="Proteomes" id="UP001596432"/>
    </source>
</evidence>
<comment type="caution">
    <text evidence="5">The sequence shown here is derived from an EMBL/GenBank/DDBJ whole genome shotgun (WGS) entry which is preliminary data.</text>
</comment>
<feature type="region of interest" description="Disordered" evidence="3">
    <location>
        <begin position="90"/>
        <end position="138"/>
    </location>
</feature>